<keyword evidence="2" id="KW-1133">Transmembrane helix</keyword>
<evidence type="ECO:0000256" key="2">
    <source>
        <dbReference type="SAM" id="Phobius"/>
    </source>
</evidence>
<protein>
    <submittedName>
        <fullName evidence="3">Uncharacterized protein</fullName>
    </submittedName>
</protein>
<accession>A0A813V439</accession>
<proteinExistence type="predicted"/>
<evidence type="ECO:0000313" key="3">
    <source>
        <dbReference type="EMBL" id="CAF0837942.1"/>
    </source>
</evidence>
<dbReference type="AlphaFoldDB" id="A0A813V439"/>
<reference evidence="3" key="1">
    <citation type="submission" date="2021-02" db="EMBL/GenBank/DDBJ databases">
        <authorList>
            <person name="Nowell W R."/>
        </authorList>
    </citation>
    <scope>NUCLEOTIDE SEQUENCE</scope>
</reference>
<gene>
    <name evidence="3" type="ORF">QVE165_LOCUS6149</name>
</gene>
<keyword evidence="4" id="KW-1185">Reference proteome</keyword>
<dbReference type="Proteomes" id="UP000663832">
    <property type="component" value="Unassembled WGS sequence"/>
</dbReference>
<comment type="caution">
    <text evidence="3">The sequence shown here is derived from an EMBL/GenBank/DDBJ whole genome shotgun (WGS) entry which is preliminary data.</text>
</comment>
<feature type="transmembrane region" description="Helical" evidence="2">
    <location>
        <begin position="12"/>
        <end position="42"/>
    </location>
</feature>
<keyword evidence="2" id="KW-0472">Membrane</keyword>
<evidence type="ECO:0000256" key="1">
    <source>
        <dbReference type="SAM" id="MobiDB-lite"/>
    </source>
</evidence>
<dbReference type="EMBL" id="CAJNOM010000025">
    <property type="protein sequence ID" value="CAF0837942.1"/>
    <property type="molecule type" value="Genomic_DNA"/>
</dbReference>
<organism evidence="3 4">
    <name type="scientific">Adineta steineri</name>
    <dbReference type="NCBI Taxonomy" id="433720"/>
    <lineage>
        <taxon>Eukaryota</taxon>
        <taxon>Metazoa</taxon>
        <taxon>Spiralia</taxon>
        <taxon>Gnathifera</taxon>
        <taxon>Rotifera</taxon>
        <taxon>Eurotatoria</taxon>
        <taxon>Bdelloidea</taxon>
        <taxon>Adinetida</taxon>
        <taxon>Adinetidae</taxon>
        <taxon>Adineta</taxon>
    </lineage>
</organism>
<keyword evidence="2" id="KW-0812">Transmembrane</keyword>
<feature type="region of interest" description="Disordered" evidence="1">
    <location>
        <begin position="54"/>
        <end position="88"/>
    </location>
</feature>
<name>A0A813V439_9BILA</name>
<sequence>MVTYNYQSTETALSVGIIIAIVIPCVVGLALLIAGCIVLYCLCKKPKTTPGQILQPGNFNNQPGGYNNQPGGYNNQPNNYSSQPQQKV</sequence>
<feature type="compositionally biased region" description="Low complexity" evidence="1">
    <location>
        <begin position="55"/>
        <end position="88"/>
    </location>
</feature>
<evidence type="ECO:0000313" key="4">
    <source>
        <dbReference type="Proteomes" id="UP000663832"/>
    </source>
</evidence>